<evidence type="ECO:0000256" key="6">
    <source>
        <dbReference type="ARBA" id="ARBA00023136"/>
    </source>
</evidence>
<reference evidence="11 12" key="1">
    <citation type="submission" date="2022-05" db="EMBL/GenBank/DDBJ databases">
        <authorList>
            <consortium name="Genoscope - CEA"/>
            <person name="William W."/>
        </authorList>
    </citation>
    <scope>NUCLEOTIDE SEQUENCE [LARGE SCALE GENOMIC DNA]</scope>
</reference>
<dbReference type="Gene3D" id="1.20.1070.10">
    <property type="entry name" value="Rhodopsin 7-helix transmembrane proteins"/>
    <property type="match status" value="1"/>
</dbReference>
<keyword evidence="7" id="KW-0675">Receptor</keyword>
<dbReference type="InterPro" id="IPR000276">
    <property type="entry name" value="GPCR_Rhodpsn"/>
</dbReference>
<comment type="subcellular location">
    <subcellularLocation>
        <location evidence="1">Cell membrane</location>
        <topology evidence="1">Multi-pass membrane protein</topology>
    </subcellularLocation>
</comment>
<organism evidence="11 12">
    <name type="scientific">Porites evermanni</name>
    <dbReference type="NCBI Taxonomy" id="104178"/>
    <lineage>
        <taxon>Eukaryota</taxon>
        <taxon>Metazoa</taxon>
        <taxon>Cnidaria</taxon>
        <taxon>Anthozoa</taxon>
        <taxon>Hexacorallia</taxon>
        <taxon>Scleractinia</taxon>
        <taxon>Fungiina</taxon>
        <taxon>Poritidae</taxon>
        <taxon>Porites</taxon>
    </lineage>
</organism>
<evidence type="ECO:0000256" key="5">
    <source>
        <dbReference type="ARBA" id="ARBA00023040"/>
    </source>
</evidence>
<evidence type="ECO:0000256" key="9">
    <source>
        <dbReference type="SAM" id="Phobius"/>
    </source>
</evidence>
<dbReference type="PROSITE" id="PS50262">
    <property type="entry name" value="G_PROTEIN_RECEP_F1_2"/>
    <property type="match status" value="1"/>
</dbReference>
<feature type="transmembrane region" description="Helical" evidence="9">
    <location>
        <begin position="96"/>
        <end position="113"/>
    </location>
</feature>
<evidence type="ECO:0000313" key="12">
    <source>
        <dbReference type="Proteomes" id="UP001159427"/>
    </source>
</evidence>
<keyword evidence="2" id="KW-1003">Cell membrane</keyword>
<comment type="caution">
    <text evidence="11">The sequence shown here is derived from an EMBL/GenBank/DDBJ whole genome shotgun (WGS) entry which is preliminary data.</text>
</comment>
<dbReference type="PRINTS" id="PR00534">
    <property type="entry name" value="MCRFAMILY"/>
</dbReference>
<sequence length="315" mass="35509">MTNETCENKSIGLNNFDKIALSSWFGIAGLAAITGNAVVLWLIAKNASLRSVSNIFITSLAVADFLVGLVIAPVWINRCLYSDQYEHKFALAIDYLWIHTTVATTFNLSCITLERNIAIFHPLRYQEILTETRCFAAIATIWFMSLALPFSRFFINGDSSAIMALWMAFTVITVLIPMIIIALSSVRILRAAAHQSKRVVPSSNLAKQDEIKRNKKNYKAAKTVSIVVGLFVVSWLPSLVTSFVNYFSQSGYCGLLYYYNTVWLWVEAVAFTSSGINPWVYCLRNRLYYQVLNRSFRSRLNRGSSVNSRQISLNS</sequence>
<keyword evidence="3 9" id="KW-0812">Transmembrane</keyword>
<feature type="transmembrane region" description="Helical" evidence="9">
    <location>
        <begin position="134"/>
        <end position="155"/>
    </location>
</feature>
<dbReference type="Pfam" id="PF00001">
    <property type="entry name" value="7tm_1"/>
    <property type="match status" value="1"/>
</dbReference>
<dbReference type="InterPro" id="IPR017452">
    <property type="entry name" value="GPCR_Rhodpsn_7TM"/>
</dbReference>
<protein>
    <recommendedName>
        <fullName evidence="10">G-protein coupled receptors family 1 profile domain-containing protein</fullName>
    </recommendedName>
</protein>
<keyword evidence="12" id="KW-1185">Reference proteome</keyword>
<feature type="transmembrane region" description="Helical" evidence="9">
    <location>
        <begin position="223"/>
        <end position="247"/>
    </location>
</feature>
<evidence type="ECO:0000256" key="1">
    <source>
        <dbReference type="ARBA" id="ARBA00004651"/>
    </source>
</evidence>
<evidence type="ECO:0000256" key="3">
    <source>
        <dbReference type="ARBA" id="ARBA00022692"/>
    </source>
</evidence>
<gene>
    <name evidence="11" type="ORF">PEVE_00001981</name>
</gene>
<feature type="transmembrane region" description="Helical" evidence="9">
    <location>
        <begin position="161"/>
        <end position="189"/>
    </location>
</feature>
<feature type="transmembrane region" description="Helical" evidence="9">
    <location>
        <begin position="55"/>
        <end position="76"/>
    </location>
</feature>
<keyword evidence="6 9" id="KW-0472">Membrane</keyword>
<dbReference type="InterPro" id="IPR050569">
    <property type="entry name" value="TAAR"/>
</dbReference>
<evidence type="ECO:0000313" key="11">
    <source>
        <dbReference type="EMBL" id="CAH3019274.1"/>
    </source>
</evidence>
<dbReference type="EMBL" id="CALNXI010000111">
    <property type="protein sequence ID" value="CAH3019274.1"/>
    <property type="molecule type" value="Genomic_DNA"/>
</dbReference>
<feature type="transmembrane region" description="Helical" evidence="9">
    <location>
        <begin position="262"/>
        <end position="283"/>
    </location>
</feature>
<evidence type="ECO:0000256" key="2">
    <source>
        <dbReference type="ARBA" id="ARBA00022475"/>
    </source>
</evidence>
<evidence type="ECO:0000256" key="7">
    <source>
        <dbReference type="ARBA" id="ARBA00023170"/>
    </source>
</evidence>
<feature type="transmembrane region" description="Helical" evidence="9">
    <location>
        <begin position="23"/>
        <end position="43"/>
    </location>
</feature>
<dbReference type="PANTHER" id="PTHR24249">
    <property type="entry name" value="HISTAMINE RECEPTOR-RELATED G-PROTEIN COUPLED RECEPTOR"/>
    <property type="match status" value="1"/>
</dbReference>
<evidence type="ECO:0000256" key="8">
    <source>
        <dbReference type="ARBA" id="ARBA00023224"/>
    </source>
</evidence>
<dbReference type="CDD" id="cd00637">
    <property type="entry name" value="7tm_classA_rhodopsin-like"/>
    <property type="match status" value="1"/>
</dbReference>
<feature type="domain" description="G-protein coupled receptors family 1 profile" evidence="10">
    <location>
        <begin position="35"/>
        <end position="281"/>
    </location>
</feature>
<evidence type="ECO:0000259" key="10">
    <source>
        <dbReference type="PROSITE" id="PS50262"/>
    </source>
</evidence>
<dbReference type="PANTHER" id="PTHR24249:SF372">
    <property type="entry name" value="G-PROTEIN COUPLED RECEPTORS FAMILY 1 PROFILE DOMAIN-CONTAINING PROTEIN"/>
    <property type="match status" value="1"/>
</dbReference>
<keyword evidence="4 9" id="KW-1133">Transmembrane helix</keyword>
<name>A0ABN8LUW9_9CNID</name>
<keyword evidence="8" id="KW-0807">Transducer</keyword>
<dbReference type="PRINTS" id="PR00237">
    <property type="entry name" value="GPCRRHODOPSN"/>
</dbReference>
<accession>A0ABN8LUW9</accession>
<evidence type="ECO:0000256" key="4">
    <source>
        <dbReference type="ARBA" id="ARBA00022989"/>
    </source>
</evidence>
<keyword evidence="5" id="KW-0297">G-protein coupled receptor</keyword>
<proteinExistence type="predicted"/>
<dbReference type="Proteomes" id="UP001159427">
    <property type="component" value="Unassembled WGS sequence"/>
</dbReference>
<dbReference type="SUPFAM" id="SSF81321">
    <property type="entry name" value="Family A G protein-coupled receptor-like"/>
    <property type="match status" value="1"/>
</dbReference>
<dbReference type="InterPro" id="IPR001671">
    <property type="entry name" value="Melcrt_ACTH_rcpt"/>
</dbReference>